<dbReference type="Pfam" id="PF00130">
    <property type="entry name" value="C1_1"/>
    <property type="match status" value="2"/>
</dbReference>
<evidence type="ECO:0000256" key="5">
    <source>
        <dbReference type="ARBA" id="ARBA00012429"/>
    </source>
</evidence>
<evidence type="ECO:0000256" key="11">
    <source>
        <dbReference type="ARBA" id="ARBA00022737"/>
    </source>
</evidence>
<keyword evidence="25" id="KW-1185">Reference proteome</keyword>
<evidence type="ECO:0000256" key="16">
    <source>
        <dbReference type="ARBA" id="ARBA00022840"/>
    </source>
</evidence>
<reference evidence="24" key="1">
    <citation type="submission" date="2022-07" db="EMBL/GenBank/DDBJ databases">
        <title>Chromosome-level genome of Muraenolepis orangiensis.</title>
        <authorList>
            <person name="Kim J."/>
        </authorList>
    </citation>
    <scope>NUCLEOTIDE SEQUENCE</scope>
    <source>
        <strain evidence="24">KU_S4_2022</strain>
        <tissue evidence="24">Muscle</tissue>
    </source>
</reference>
<keyword evidence="13" id="KW-0863">Zinc-finger</keyword>
<evidence type="ECO:0000256" key="4">
    <source>
        <dbReference type="ARBA" id="ARBA00008582"/>
    </source>
</evidence>
<dbReference type="GO" id="GO:0005524">
    <property type="term" value="F:ATP binding"/>
    <property type="evidence" value="ECO:0007669"/>
    <property type="project" value="UniProtKB-UniRule"/>
</dbReference>
<dbReference type="PROSITE" id="PS50011">
    <property type="entry name" value="PROTEIN_KINASE_DOM"/>
    <property type="match status" value="1"/>
</dbReference>
<dbReference type="CDD" id="cd01239">
    <property type="entry name" value="PH_PKD"/>
    <property type="match status" value="1"/>
</dbReference>
<feature type="domain" description="Phorbol-ester/DAG-type" evidence="23">
    <location>
        <begin position="279"/>
        <end position="329"/>
    </location>
</feature>
<proteinExistence type="inferred from homology"/>
<evidence type="ECO:0000256" key="3">
    <source>
        <dbReference type="ARBA" id="ARBA00004496"/>
    </source>
</evidence>
<dbReference type="FunFam" id="3.30.60.20:FF:000007">
    <property type="entry name" value="Serine/threonine-protein kinase"/>
    <property type="match status" value="1"/>
</dbReference>
<evidence type="ECO:0000256" key="15">
    <source>
        <dbReference type="ARBA" id="ARBA00022833"/>
    </source>
</evidence>
<evidence type="ECO:0000256" key="7">
    <source>
        <dbReference type="ARBA" id="ARBA00022527"/>
    </source>
</evidence>
<evidence type="ECO:0000259" key="22">
    <source>
        <dbReference type="PROSITE" id="PS50011"/>
    </source>
</evidence>
<evidence type="ECO:0000256" key="12">
    <source>
        <dbReference type="ARBA" id="ARBA00022741"/>
    </source>
</evidence>
<dbReference type="InterPro" id="IPR020454">
    <property type="entry name" value="DAG/PE-bd"/>
</dbReference>
<evidence type="ECO:0000256" key="21">
    <source>
        <dbReference type="SAM" id="MobiDB-lite"/>
    </source>
</evidence>
<dbReference type="SMART" id="SM00233">
    <property type="entry name" value="PH"/>
    <property type="match status" value="1"/>
</dbReference>
<comment type="subcellular location">
    <subcellularLocation>
        <location evidence="3">Cytoplasm</location>
    </subcellularLocation>
    <subcellularLocation>
        <location evidence="2">Membrane</location>
    </subcellularLocation>
</comment>
<name>A0A9Q0DM22_9TELE</name>
<evidence type="ECO:0000256" key="17">
    <source>
        <dbReference type="ARBA" id="ARBA00022842"/>
    </source>
</evidence>
<dbReference type="FunFam" id="3.30.60.20:FF:000019">
    <property type="entry name" value="Serine/threonine-protein kinase"/>
    <property type="match status" value="1"/>
</dbReference>
<dbReference type="InterPro" id="IPR011009">
    <property type="entry name" value="Kinase-like_dom_sf"/>
</dbReference>
<dbReference type="PROSITE" id="PS00479">
    <property type="entry name" value="ZF_DAG_PE_1"/>
    <property type="match status" value="2"/>
</dbReference>
<keyword evidence="16 20" id="KW-0067">ATP-binding</keyword>
<evidence type="ECO:0000256" key="14">
    <source>
        <dbReference type="ARBA" id="ARBA00022777"/>
    </source>
</evidence>
<comment type="cofactor">
    <cofactor evidence="1">
        <name>Mg(2+)</name>
        <dbReference type="ChEBI" id="CHEBI:18420"/>
    </cofactor>
</comment>
<dbReference type="PRINTS" id="PR00008">
    <property type="entry name" value="DAGPEDOMAIN"/>
</dbReference>
<evidence type="ECO:0000313" key="25">
    <source>
        <dbReference type="Proteomes" id="UP001148018"/>
    </source>
</evidence>
<evidence type="ECO:0000256" key="13">
    <source>
        <dbReference type="ARBA" id="ARBA00022771"/>
    </source>
</evidence>
<dbReference type="SMART" id="SM00109">
    <property type="entry name" value="C1"/>
    <property type="match status" value="2"/>
</dbReference>
<evidence type="ECO:0000256" key="6">
    <source>
        <dbReference type="ARBA" id="ARBA00022490"/>
    </source>
</evidence>
<dbReference type="SUPFAM" id="SSF56112">
    <property type="entry name" value="Protein kinase-like (PK-like)"/>
    <property type="match status" value="1"/>
</dbReference>
<dbReference type="PROSITE" id="PS00108">
    <property type="entry name" value="PROTEIN_KINASE_ST"/>
    <property type="match status" value="1"/>
</dbReference>
<dbReference type="InterPro" id="IPR000719">
    <property type="entry name" value="Prot_kinase_dom"/>
</dbReference>
<dbReference type="GO" id="GO:0005829">
    <property type="term" value="C:cytosol"/>
    <property type="evidence" value="ECO:0007669"/>
    <property type="project" value="TreeGrafter"/>
</dbReference>
<keyword evidence="11" id="KW-0677">Repeat</keyword>
<dbReference type="Proteomes" id="UP001148018">
    <property type="component" value="Unassembled WGS sequence"/>
</dbReference>
<dbReference type="InterPro" id="IPR017441">
    <property type="entry name" value="Protein_kinase_ATP_BS"/>
</dbReference>
<dbReference type="PANTHER" id="PTHR22968">
    <property type="entry name" value="PROTEIN KINASE C, MU"/>
    <property type="match status" value="1"/>
</dbReference>
<feature type="domain" description="Phorbol-ester/DAG-type" evidence="23">
    <location>
        <begin position="147"/>
        <end position="197"/>
    </location>
</feature>
<feature type="region of interest" description="Disordered" evidence="21">
    <location>
        <begin position="503"/>
        <end position="528"/>
    </location>
</feature>
<dbReference type="PROSITE" id="PS00107">
    <property type="entry name" value="PROTEIN_KINASE_ATP"/>
    <property type="match status" value="1"/>
</dbReference>
<evidence type="ECO:0000313" key="24">
    <source>
        <dbReference type="EMBL" id="KAJ3590858.1"/>
    </source>
</evidence>
<keyword evidence="7" id="KW-0723">Serine/threonine-protein kinase</keyword>
<dbReference type="InterPro" id="IPR001849">
    <property type="entry name" value="PH_domain"/>
</dbReference>
<dbReference type="GO" id="GO:0008270">
    <property type="term" value="F:zinc ion binding"/>
    <property type="evidence" value="ECO:0007669"/>
    <property type="project" value="UniProtKB-KW"/>
</dbReference>
<evidence type="ECO:0000256" key="1">
    <source>
        <dbReference type="ARBA" id="ARBA00001946"/>
    </source>
</evidence>
<keyword evidence="9" id="KW-0808">Transferase</keyword>
<feature type="binding site" evidence="20">
    <location>
        <position position="617"/>
    </location>
    <ligand>
        <name>ATP</name>
        <dbReference type="ChEBI" id="CHEBI:30616"/>
    </ligand>
</feature>
<dbReference type="EMBL" id="JANIIK010000114">
    <property type="protein sequence ID" value="KAJ3590858.1"/>
    <property type="molecule type" value="Genomic_DNA"/>
</dbReference>
<dbReference type="Pfam" id="PF00169">
    <property type="entry name" value="PH"/>
    <property type="match status" value="1"/>
</dbReference>
<dbReference type="GO" id="GO:0016020">
    <property type="term" value="C:membrane"/>
    <property type="evidence" value="ECO:0007669"/>
    <property type="project" value="UniProtKB-SubCell"/>
</dbReference>
<evidence type="ECO:0000256" key="8">
    <source>
        <dbReference type="ARBA" id="ARBA00022553"/>
    </source>
</evidence>
<dbReference type="PANTHER" id="PTHR22968:SF12">
    <property type="entry name" value="SERINE_THREONINE-PROTEIN KINASE D2"/>
    <property type="match status" value="1"/>
</dbReference>
<dbReference type="SMART" id="SM00220">
    <property type="entry name" value="S_TKc"/>
    <property type="match status" value="1"/>
</dbReference>
<comment type="caution">
    <text evidence="24">The sequence shown here is derived from an EMBL/GenBank/DDBJ whole genome shotgun (WGS) entry which is preliminary data.</text>
</comment>
<sequence>MANVSPCMSSGSVAQVFFPPRGHSPPGSEVMQHHGIPMSMPSTSTQGGLPPVDLGIVMEAGLGPGGAMMPTGPPTPAGVSFIIQIGLSRESVLLPQTADLAYIKQVACSIVDTKVRCVCVCVCVCVCTCVCVCVKAAATFEDFQIRPHALNVHSYRAPAFCDHCGEMLFGLVRQGLKCDGCGLNYHKRCAFSIPNNCSGARKRRLSTASLTSSQSLRLSATESLSSVATASTTGSTAAEDVSLVRSHTQMPRTPSEARRFYTGRPVHLDKMLMSKVKVPHTFAVHSYTRPTVCQYCKRLLRGLFRQGLQCKDCKFNCHKRCAYKVPNDCLGETFGDNNRDTLGPSMDMEVPMDYSSSYDSSDKCSMDDSDEVCSIPGSFSPESNQAGASGDQSVYIPLMRVVQSVRQTTRRSSTSIKEGWMVHYSNKDTLRKRHFWRLDCKCIILFQNNTSNKYYKEIPLSEILEVCPAGDFNLVPTGTSPHCFELVTGTLRYFVGEDPNVLSPTSPSNAQGLPPSPPSPSNVAPNSGVGREVARAWESVIRQALMPVIFQDAPPPEGNTPHRQASVSISVSNSQIQENVDIGMVYQIFADEVLGSGQFGVVYGGKHRKTGRDVAVKVIDKLRFPTKQESQLRNEVAILQSLRHLGIVNLESMFETPEKVFVILAALRHLHFKNIVHCDLKPENVLLASAEPFPQVKLCDFGFARIIGEKSFRRSVVGTPAYLAPEVLLNQGYNRSLDMWSVGVIMYVSLSGTFPFNEDEDINEQIHNAAFMYPPNPWKQISGDAIDLINNLLQVKMRKRYSVDKSLSHSYLQDYQTWLDLRELETKLCERYITHESDDIRWQIFARDNTLPYPAYLAATPTDEDGEDGEDADMQGLTERVSIL</sequence>
<evidence type="ECO:0000256" key="2">
    <source>
        <dbReference type="ARBA" id="ARBA00004370"/>
    </source>
</evidence>
<dbReference type="Gene3D" id="1.10.510.10">
    <property type="entry name" value="Transferase(Phosphotransferase) domain 1"/>
    <property type="match status" value="1"/>
</dbReference>
<dbReference type="FunFam" id="3.30.200.20:FF:000137">
    <property type="entry name" value="Serine/threonine-protein kinase"/>
    <property type="match status" value="1"/>
</dbReference>
<dbReference type="OrthoDB" id="10252171at2759"/>
<dbReference type="SUPFAM" id="SSF50729">
    <property type="entry name" value="PH domain-like"/>
    <property type="match status" value="1"/>
</dbReference>
<keyword evidence="14" id="KW-0418">Kinase</keyword>
<evidence type="ECO:0000256" key="10">
    <source>
        <dbReference type="ARBA" id="ARBA00022723"/>
    </source>
</evidence>
<keyword evidence="10" id="KW-0479">Metal-binding</keyword>
<keyword evidence="12 20" id="KW-0547">Nucleotide-binding</keyword>
<dbReference type="Pfam" id="PF00069">
    <property type="entry name" value="Pkinase"/>
    <property type="match status" value="1"/>
</dbReference>
<evidence type="ECO:0000256" key="9">
    <source>
        <dbReference type="ARBA" id="ARBA00022679"/>
    </source>
</evidence>
<dbReference type="GO" id="GO:0035556">
    <property type="term" value="P:intracellular signal transduction"/>
    <property type="evidence" value="ECO:0007669"/>
    <property type="project" value="TreeGrafter"/>
</dbReference>
<keyword evidence="6" id="KW-0963">Cytoplasm</keyword>
<dbReference type="SUPFAM" id="SSF57889">
    <property type="entry name" value="Cysteine-rich domain"/>
    <property type="match status" value="2"/>
</dbReference>
<keyword evidence="8" id="KW-0597">Phosphoprotein</keyword>
<dbReference type="Gene3D" id="2.30.29.30">
    <property type="entry name" value="Pleckstrin-homology domain (PH domain)/Phosphotyrosine-binding domain (PTB)"/>
    <property type="match status" value="1"/>
</dbReference>
<evidence type="ECO:0000259" key="23">
    <source>
        <dbReference type="PROSITE" id="PS50081"/>
    </source>
</evidence>
<dbReference type="InterPro" id="IPR002219">
    <property type="entry name" value="PKC_DAG/PE"/>
</dbReference>
<dbReference type="FunFam" id="1.10.510.10:FF:000171">
    <property type="entry name" value="Serine/threonine-protein kinase"/>
    <property type="match status" value="1"/>
</dbReference>
<evidence type="ECO:0000256" key="20">
    <source>
        <dbReference type="PROSITE-ProRule" id="PRU10141"/>
    </source>
</evidence>
<dbReference type="InterPro" id="IPR008271">
    <property type="entry name" value="Ser/Thr_kinase_AS"/>
</dbReference>
<evidence type="ECO:0000256" key="18">
    <source>
        <dbReference type="ARBA" id="ARBA00023136"/>
    </source>
</evidence>
<feature type="domain" description="Protein kinase" evidence="22">
    <location>
        <begin position="588"/>
        <end position="812"/>
    </location>
</feature>
<dbReference type="InterPro" id="IPR011993">
    <property type="entry name" value="PH-like_dom_sf"/>
</dbReference>
<dbReference type="Gene3D" id="3.30.200.20">
    <property type="entry name" value="Phosphorylase Kinase, domain 1"/>
    <property type="match status" value="1"/>
</dbReference>
<gene>
    <name evidence="24" type="ORF">NHX12_008806</name>
</gene>
<dbReference type="PROSITE" id="PS50081">
    <property type="entry name" value="ZF_DAG_PE_2"/>
    <property type="match status" value="2"/>
</dbReference>
<dbReference type="FunFam" id="2.30.29.30:FF:000056">
    <property type="entry name" value="Serine/threonine-protein kinase"/>
    <property type="match status" value="1"/>
</dbReference>
<comment type="catalytic activity">
    <reaction evidence="19">
        <text>L-threonyl-[protein] + ATP = O-phospho-L-threonyl-[protein] + ADP + H(+)</text>
        <dbReference type="Rhea" id="RHEA:46608"/>
        <dbReference type="Rhea" id="RHEA-COMP:11060"/>
        <dbReference type="Rhea" id="RHEA-COMP:11605"/>
        <dbReference type="ChEBI" id="CHEBI:15378"/>
        <dbReference type="ChEBI" id="CHEBI:30013"/>
        <dbReference type="ChEBI" id="CHEBI:30616"/>
        <dbReference type="ChEBI" id="CHEBI:61977"/>
        <dbReference type="ChEBI" id="CHEBI:456216"/>
        <dbReference type="EC" id="2.7.11.13"/>
    </reaction>
</comment>
<dbReference type="GO" id="GO:0007200">
    <property type="term" value="P:phospholipase C-activating G protein-coupled receptor signaling pathway"/>
    <property type="evidence" value="ECO:0007669"/>
    <property type="project" value="TreeGrafter"/>
</dbReference>
<dbReference type="AlphaFoldDB" id="A0A9Q0DM22"/>
<organism evidence="24 25">
    <name type="scientific">Muraenolepis orangiensis</name>
    <name type="common">Patagonian moray cod</name>
    <dbReference type="NCBI Taxonomy" id="630683"/>
    <lineage>
        <taxon>Eukaryota</taxon>
        <taxon>Metazoa</taxon>
        <taxon>Chordata</taxon>
        <taxon>Craniata</taxon>
        <taxon>Vertebrata</taxon>
        <taxon>Euteleostomi</taxon>
        <taxon>Actinopterygii</taxon>
        <taxon>Neopterygii</taxon>
        <taxon>Teleostei</taxon>
        <taxon>Neoteleostei</taxon>
        <taxon>Acanthomorphata</taxon>
        <taxon>Zeiogadaria</taxon>
        <taxon>Gadariae</taxon>
        <taxon>Gadiformes</taxon>
        <taxon>Muraenolepidoidei</taxon>
        <taxon>Muraenolepididae</taxon>
        <taxon>Muraenolepis</taxon>
    </lineage>
</organism>
<keyword evidence="15" id="KW-0862">Zinc</keyword>
<keyword evidence="18" id="KW-0472">Membrane</keyword>
<dbReference type="EC" id="2.7.11.13" evidence="5"/>
<protein>
    <recommendedName>
        <fullName evidence="5">protein kinase C</fullName>
        <ecNumber evidence="5">2.7.11.13</ecNumber>
    </recommendedName>
</protein>
<dbReference type="InterPro" id="IPR046349">
    <property type="entry name" value="C1-like_sf"/>
</dbReference>
<keyword evidence="17" id="KW-0460">Magnesium</keyword>
<accession>A0A9Q0DM22</accession>
<comment type="similarity">
    <text evidence="4">Belongs to the protein kinase superfamily. CAMK Ser/Thr protein kinase family. PKD subfamily.</text>
</comment>
<dbReference type="Gene3D" id="3.30.60.20">
    <property type="match status" value="2"/>
</dbReference>
<evidence type="ECO:0000256" key="19">
    <source>
        <dbReference type="ARBA" id="ARBA00047272"/>
    </source>
</evidence>
<dbReference type="GO" id="GO:0004697">
    <property type="term" value="F:diacylglycerol-dependent serine/threonine kinase activity"/>
    <property type="evidence" value="ECO:0007669"/>
    <property type="project" value="UniProtKB-EC"/>
</dbReference>